<sequence>MPGILTTPPLVSLLIDLPSRFPRPHSDEGWDQVFRRQRQNLKVAIDHVEHANRGGASNASGSHVMQGAQGLQFNHSTLTAAGRDVHISYHTLAPIAIADDELLSKILEWLSLINFRDILSENLAKRTPNTGQLVLGSDWFRDWLEELLGGTIWGTGMPGAGKTVVACIVIEYLERLTKDSSGICLLFAFCRYTERLRVIDILTALLRQLLERHPQVLPFVKAMYERHTREKTRPSEAEVVDLLRQILSSGSFKQIFCVLDGLDEAGSDIQVDLLDVVTSLPINFFITSRPLDSLKDLVPTARFITIIASDPDIALLIDQKIRRISALRRLVATDPALKAEVVSTITTKSSGMFLLASLQLDMLSGCTNESDVRQALKGLPLGIDAMYDATMMRIKAVSKNEADLVKRVLIWVTYSRWPLTPEELTLAISVCPDTLRIDDKVKRVDMDTILSLCCGLIEVEEIKSKDTVSNVVRFVHYSAAEYMVKTFELHYPDDPHAFITSTCIKFLRYYRFHDVSALGCTDVKALWNVFASLRTGRTSMADYAYRCWGLHAKKSRSLPPLVLSFLGECEEYPAFYDSFGNISTLLRYLPSGPHLDYCAVERFQPIHVAAIYGIQEYFDSLRSERCATVGKPQAWQDILNSRASDGSTPLILAARAGMEEVVMFLLGEEEVDGSLADENGETALFAAVGNGRADLVRAILIRGGVDVNRARKPGYTALALASSSRKCEIVQLLLEVEGIDVNGADFGGRTALSLAAGYGHHDTVRILAQTKGVDVRGTLNKALDEGQNDVIRTLLQIDGVGLDQGSPFNSLMRVARSGQSEALITVLQHGTFDVNAKDEEGCSALTHALFNPLLPTGAAEVLLQLPDIDLNSVDNSGTTILMLASQHQGDVTRIVETVLKFGNPALNAKDVKGRTALAYAMSSYANAEVAKMLVEAEGLDYNCVDSKGRTPLMLAAKNGRGDIVGLLLQLEGINVRSRDNKSQTALAHAASSRSGNAFNTLLSVDSVSADYRTSKGLTFLMLAAQSGNVARIRSILRLAELDVNARDLSGCTALTYAVDSGSYDAVEALLEVEGVDVQCVDGQGRTLLMGASRVGNLRMVHRFLALGLGASINALDVDCRTALFHAAANRWDNPDVVSALLKVDGIDCSVRDINVRTPLEFAIGENMELVVELLRKTVIQARLATSLSRSPSETRVLGILALMSIQMKDCYGRSRFANAKRDDVRISRPLKLSSNFGNIPAVDPRTQAAGAEYLRLLSGLGDAASAVQGGIPSTEQVLSCVNNALSTPLLPSAPISSYLKCDISSPPNILSSERQSMLRPFDDASPVLPSHPHIHVESHSNTFEFHLHNPRKPPGKLVVDRDGFLQWKADPHPLRAYRQSTPPPRPSLKLTPFPQSSSTTASPASAHSRTSSMSSRSLKGFSRLHTMAPSPLDLDLTLRFNVTPANMVLEQVYDEQNHRFLQTVPSLNSLGPPFKCGVRTVEQKAGATASKPSPTGSSGSSRTTSLSTSSSLSGKTALDLLNCIQAGTLFVPNSFTSPGSGSANSPTSPLFFAQQPRTGSANSGSSAFSTAAVYFPYPFPHVYTRSPLSAASNTSNMANPSTSPSTLSRSNLSQSASSTTCSQAPSPPPHSFPTSNGEFKLPLSPDAPRWRMRLLPHAPTLQVVTLPFTPTSDPFVVPGTGPGGFFSGSGDGTVLATGAGAGGIMSGATVAVAVREDGTWKHEYNENKGDDDHDGDSKDKEGSECNCQAESGDREKRLGAGDCGRTQGMGSSLSTPVANDPLQYYTWRSGTNASGLQVLQGAQDAQFSNSSITAAGRDVNITYNTSASASTDDEQLLYRILEWLSKINFRNILAKNLAKRTPNTGHWVLSSEWFRNWLKNRLGGILWGTGMPGAGKTVIASIVIEYLDQLANKSNDICLVFAFCRYTEKLMVIDILMAILRQLLERHPQVLPFVKALYERHTREKTRPSEAEVVDLLKQIASSGFFKQILCVLDGLDEAGSDIQVDLLDVLTSLPINFFITSRPLDSLKDIVPTAQFMTIIASDSDIALLIDHKIRRITALRRLLANNAVLKAEIVSTVGSKSSGMFLLASLQLDTLKGCTSESEVRKALQGLPRGIEAMYEATISRIKALPKHEADLVKRVLIWVTYAYVPLKIEDLVLAVSVCPEAFRFNDKLESADIDSTLSLCCGLVQVEATTHWLNGERKFVRFVRLGIEPLKDYSAAEYLNNNFELHYPSDDPHALIASTCITFLRHYGFHDASTQGSDNDQEIWDRFASLKGNRTSMVDYPYKYWGIHATKSRIIPDSALAFLDDIKEYPLFWYPVPDFGGQIPITPYADRFTALERLHSIHVAAAYRIREYFDRLKSEGWASTPTLQNYDIFNSRTSSGSTPLILAASAGSEDVVRFLLGLDAVDANLTDWRGQTALLAAMENHHVGVAKAILSRGGSEADRAPTSWPSDTPLACTSQNGPRDIFQPLLDAKEINVNAVNEEGETALAYAIQQGHHDVVKMLLQTKNIDVRGALDNALDQGRSDIIETLLKVSDINLDEDGAFNSLMRAARSGKSEAVMTVLKHGTFDINAKDNEGLSALAHSLPRLAHDFHWSDRDAPMIVETILKHDNPPDINAKDADGRTALAYSAHHNVEVARMLLAAKADYNCVDAKGKTPLMIAAGMGHDDLVALLLGLERIDIYPRDNEGKTALAYATSSNRIAVFDTLRKVDPVSTNYTTSEGLTLLMVAASSGREEIIRSLLQLAEFDINARDLSDRSALAHAVKSHSYETVEALLEVEGVDIQCVDEQGATILMGASSSRDMKILHRLLGLGLGAGINLTDNRGRTALLHATESIWCTPEMISTLLKVEGIDCSIRDVEGSTALMLAVQNNRTKVVDLLRNTSLD</sequence>
<evidence type="ECO:0000259" key="5">
    <source>
        <dbReference type="Pfam" id="PF22939"/>
    </source>
</evidence>
<dbReference type="STRING" id="230819.A0A5C3KQV0"/>
<evidence type="ECO:0000256" key="3">
    <source>
        <dbReference type="PROSITE-ProRule" id="PRU00023"/>
    </source>
</evidence>
<dbReference type="SMART" id="SM00248">
    <property type="entry name" value="ANK"/>
    <property type="match status" value="27"/>
</dbReference>
<dbReference type="InterPro" id="IPR054471">
    <property type="entry name" value="GPIID_WHD"/>
</dbReference>
<feature type="repeat" description="ANK" evidence="3">
    <location>
        <begin position="2386"/>
        <end position="2407"/>
    </location>
</feature>
<feature type="compositionally biased region" description="Polar residues" evidence="4">
    <location>
        <begin position="1537"/>
        <end position="1548"/>
    </location>
</feature>
<feature type="domain" description="GPI inositol-deacylase winged helix" evidence="5">
    <location>
        <begin position="402"/>
        <end position="485"/>
    </location>
</feature>
<accession>A0A5C3KQV0</accession>
<feature type="repeat" description="ANK" evidence="3">
    <location>
        <begin position="645"/>
        <end position="666"/>
    </location>
</feature>
<feature type="repeat" description="ANK" evidence="3">
    <location>
        <begin position="2490"/>
        <end position="2512"/>
    </location>
</feature>
<organism evidence="7 8">
    <name type="scientific">Coprinopsis marcescibilis</name>
    <name type="common">Agaric fungus</name>
    <name type="synonym">Psathyrella marcescibilis</name>
    <dbReference type="NCBI Taxonomy" id="230819"/>
    <lineage>
        <taxon>Eukaryota</taxon>
        <taxon>Fungi</taxon>
        <taxon>Dikarya</taxon>
        <taxon>Basidiomycota</taxon>
        <taxon>Agaricomycotina</taxon>
        <taxon>Agaricomycetes</taxon>
        <taxon>Agaricomycetidae</taxon>
        <taxon>Agaricales</taxon>
        <taxon>Agaricineae</taxon>
        <taxon>Psathyrellaceae</taxon>
        <taxon>Coprinopsis</taxon>
    </lineage>
</organism>
<dbReference type="PANTHER" id="PTHR24198:SF165">
    <property type="entry name" value="ANKYRIN REPEAT-CONTAINING PROTEIN-RELATED"/>
    <property type="match status" value="1"/>
</dbReference>
<feature type="repeat" description="ANK" evidence="3">
    <location>
        <begin position="947"/>
        <end position="980"/>
    </location>
</feature>
<feature type="region of interest" description="Disordered" evidence="4">
    <location>
        <begin position="1722"/>
        <end position="1775"/>
    </location>
</feature>
<keyword evidence="1" id="KW-0677">Repeat</keyword>
<protein>
    <submittedName>
        <fullName evidence="7">Ankyrin</fullName>
    </submittedName>
</protein>
<evidence type="ECO:0000256" key="4">
    <source>
        <dbReference type="SAM" id="MobiDB-lite"/>
    </source>
</evidence>
<dbReference type="InterPro" id="IPR002110">
    <property type="entry name" value="Ankyrin_rpt"/>
</dbReference>
<dbReference type="InterPro" id="IPR027417">
    <property type="entry name" value="P-loop_NTPase"/>
</dbReference>
<feature type="region of interest" description="Disordered" evidence="4">
    <location>
        <begin position="1371"/>
        <end position="1418"/>
    </location>
</feature>
<keyword evidence="2 3" id="KW-0040">ANK repeat</keyword>
<dbReference type="PROSITE" id="PS50088">
    <property type="entry name" value="ANK_REPEAT"/>
    <property type="match status" value="7"/>
</dbReference>
<evidence type="ECO:0000256" key="2">
    <source>
        <dbReference type="ARBA" id="ARBA00023043"/>
    </source>
</evidence>
<dbReference type="SUPFAM" id="SSF52540">
    <property type="entry name" value="P-loop containing nucleoside triphosphate hydrolases"/>
    <property type="match status" value="2"/>
</dbReference>
<dbReference type="Proteomes" id="UP000307440">
    <property type="component" value="Unassembled WGS sequence"/>
</dbReference>
<dbReference type="Pfam" id="PF24883">
    <property type="entry name" value="NPHP3_N"/>
    <property type="match status" value="2"/>
</dbReference>
<dbReference type="Pfam" id="PF22939">
    <property type="entry name" value="WHD_GPIID"/>
    <property type="match status" value="1"/>
</dbReference>
<feature type="repeat" description="ANK" evidence="3">
    <location>
        <begin position="2867"/>
        <end position="2893"/>
    </location>
</feature>
<reference evidence="7 8" key="1">
    <citation type="journal article" date="2019" name="Nat. Ecol. Evol.">
        <title>Megaphylogeny resolves global patterns of mushroom evolution.</title>
        <authorList>
            <person name="Varga T."/>
            <person name="Krizsan K."/>
            <person name="Foldi C."/>
            <person name="Dima B."/>
            <person name="Sanchez-Garcia M."/>
            <person name="Sanchez-Ramirez S."/>
            <person name="Szollosi G.J."/>
            <person name="Szarkandi J.G."/>
            <person name="Papp V."/>
            <person name="Albert L."/>
            <person name="Andreopoulos W."/>
            <person name="Angelini C."/>
            <person name="Antonin V."/>
            <person name="Barry K.W."/>
            <person name="Bougher N.L."/>
            <person name="Buchanan P."/>
            <person name="Buyck B."/>
            <person name="Bense V."/>
            <person name="Catcheside P."/>
            <person name="Chovatia M."/>
            <person name="Cooper J."/>
            <person name="Damon W."/>
            <person name="Desjardin D."/>
            <person name="Finy P."/>
            <person name="Geml J."/>
            <person name="Haridas S."/>
            <person name="Hughes K."/>
            <person name="Justo A."/>
            <person name="Karasinski D."/>
            <person name="Kautmanova I."/>
            <person name="Kiss B."/>
            <person name="Kocsube S."/>
            <person name="Kotiranta H."/>
            <person name="LaButti K.M."/>
            <person name="Lechner B.E."/>
            <person name="Liimatainen K."/>
            <person name="Lipzen A."/>
            <person name="Lukacs Z."/>
            <person name="Mihaltcheva S."/>
            <person name="Morgado L.N."/>
            <person name="Niskanen T."/>
            <person name="Noordeloos M.E."/>
            <person name="Ohm R.A."/>
            <person name="Ortiz-Santana B."/>
            <person name="Ovrebo C."/>
            <person name="Racz N."/>
            <person name="Riley R."/>
            <person name="Savchenko A."/>
            <person name="Shiryaev A."/>
            <person name="Soop K."/>
            <person name="Spirin V."/>
            <person name="Szebenyi C."/>
            <person name="Tomsovsky M."/>
            <person name="Tulloss R.E."/>
            <person name="Uehling J."/>
            <person name="Grigoriev I.V."/>
            <person name="Vagvolgyi C."/>
            <person name="Papp T."/>
            <person name="Martin F.M."/>
            <person name="Miettinen O."/>
            <person name="Hibbett D.S."/>
            <person name="Nagy L.G."/>
        </authorList>
    </citation>
    <scope>NUCLEOTIDE SEQUENCE [LARGE SCALE GENOMIC DNA]</scope>
    <source>
        <strain evidence="7 8">CBS 121175</strain>
    </source>
</reference>
<dbReference type="SUPFAM" id="SSF48403">
    <property type="entry name" value="Ankyrin repeat"/>
    <property type="match status" value="5"/>
</dbReference>
<gene>
    <name evidence="7" type="ORF">FA15DRAFT_695596</name>
</gene>
<feature type="region of interest" description="Disordered" evidence="4">
    <location>
        <begin position="1589"/>
        <end position="1644"/>
    </location>
</feature>
<dbReference type="Pfam" id="PF12796">
    <property type="entry name" value="Ank_2"/>
    <property type="match status" value="9"/>
</dbReference>
<dbReference type="Gene3D" id="1.25.40.20">
    <property type="entry name" value="Ankyrin repeat-containing domain"/>
    <property type="match status" value="7"/>
</dbReference>
<feature type="compositionally biased region" description="Low complexity" evidence="4">
    <location>
        <begin position="1396"/>
        <end position="1417"/>
    </location>
</feature>
<dbReference type="EMBL" id="ML210236">
    <property type="protein sequence ID" value="TFK22617.1"/>
    <property type="molecule type" value="Genomic_DNA"/>
</dbReference>
<dbReference type="PROSITE" id="PS50297">
    <property type="entry name" value="ANK_REP_REGION"/>
    <property type="match status" value="7"/>
</dbReference>
<dbReference type="OrthoDB" id="7464126at2759"/>
<feature type="region of interest" description="Disordered" evidence="4">
    <location>
        <begin position="1482"/>
        <end position="1511"/>
    </location>
</feature>
<keyword evidence="8" id="KW-1185">Reference proteome</keyword>
<feature type="compositionally biased region" description="Low complexity" evidence="4">
    <location>
        <begin position="1599"/>
        <end position="1624"/>
    </location>
</feature>
<feature type="compositionally biased region" description="Low complexity" evidence="4">
    <location>
        <begin position="1487"/>
        <end position="1511"/>
    </location>
</feature>
<evidence type="ECO:0000313" key="7">
    <source>
        <dbReference type="EMBL" id="TFK22617.1"/>
    </source>
</evidence>
<evidence type="ECO:0000259" key="6">
    <source>
        <dbReference type="Pfam" id="PF24883"/>
    </source>
</evidence>
<feature type="compositionally biased region" description="Basic and acidic residues" evidence="4">
    <location>
        <begin position="1722"/>
        <end position="1743"/>
    </location>
</feature>
<evidence type="ECO:0000313" key="8">
    <source>
        <dbReference type="Proteomes" id="UP000307440"/>
    </source>
</evidence>
<feature type="domain" description="Nephrocystin 3-like N-terminal" evidence="6">
    <location>
        <begin position="1863"/>
        <end position="2023"/>
    </location>
</feature>
<evidence type="ECO:0000256" key="1">
    <source>
        <dbReference type="ARBA" id="ARBA00022737"/>
    </source>
</evidence>
<dbReference type="InterPro" id="IPR036770">
    <property type="entry name" value="Ankyrin_rpt-contain_sf"/>
</dbReference>
<dbReference type="Gene3D" id="3.40.50.300">
    <property type="entry name" value="P-loop containing nucleotide triphosphate hydrolases"/>
    <property type="match status" value="2"/>
</dbReference>
<feature type="compositionally biased region" description="Polar residues" evidence="4">
    <location>
        <begin position="1589"/>
        <end position="1598"/>
    </location>
</feature>
<dbReference type="InterPro" id="IPR056884">
    <property type="entry name" value="NPHP3-like_N"/>
</dbReference>
<dbReference type="PANTHER" id="PTHR24198">
    <property type="entry name" value="ANKYRIN REPEAT AND PROTEIN KINASE DOMAIN-CONTAINING PROTEIN"/>
    <property type="match status" value="1"/>
</dbReference>
<feature type="repeat" description="ANK" evidence="3">
    <location>
        <begin position="679"/>
        <end position="712"/>
    </location>
</feature>
<feature type="domain" description="Nephrocystin 3-like N-terminal" evidence="6">
    <location>
        <begin position="129"/>
        <end position="289"/>
    </location>
</feature>
<proteinExistence type="predicted"/>
<feature type="repeat" description="ANK" evidence="3">
    <location>
        <begin position="2660"/>
        <end position="2681"/>
    </location>
</feature>
<feature type="region of interest" description="Disordered" evidence="4">
    <location>
        <begin position="1537"/>
        <end position="1563"/>
    </location>
</feature>
<name>A0A5C3KQV0_COPMA</name>